<dbReference type="AlphaFoldDB" id="F8NDG3"/>
<dbReference type="EMBL" id="GL945428">
    <property type="protein sequence ID" value="EGO30301.1"/>
    <property type="molecule type" value="Genomic_DNA"/>
</dbReference>
<feature type="compositionally biased region" description="Basic and acidic residues" evidence="1">
    <location>
        <begin position="45"/>
        <end position="56"/>
    </location>
</feature>
<evidence type="ECO:0000313" key="2">
    <source>
        <dbReference type="EMBL" id="EGO30301.1"/>
    </source>
</evidence>
<feature type="region of interest" description="Disordered" evidence="1">
    <location>
        <begin position="24"/>
        <end position="68"/>
    </location>
</feature>
<dbReference type="RefSeq" id="XP_007312185.1">
    <property type="nucleotide sequence ID" value="XM_007312123.1"/>
</dbReference>
<dbReference type="HOGENOM" id="CLU_2098303_0_0_1"/>
<protein>
    <submittedName>
        <fullName evidence="2">Uncharacterized protein</fullName>
    </submittedName>
</protein>
<accession>F8NDG3</accession>
<reference evidence="2" key="1">
    <citation type="submission" date="2011-04" db="EMBL/GenBank/DDBJ databases">
        <title>Evolution of plant cell wall degrading machinery underlies the functional diversity of forest fungi.</title>
        <authorList>
            <consortium name="US DOE Joint Genome Institute (JGI-PGF)"/>
            <person name="Eastwood D.C."/>
            <person name="Floudas D."/>
            <person name="Binder M."/>
            <person name="Majcherczyk A."/>
            <person name="Schneider P."/>
            <person name="Aerts A."/>
            <person name="Asiegbu F.O."/>
            <person name="Baker S.E."/>
            <person name="Barry K."/>
            <person name="Bendiksby M."/>
            <person name="Blumentritt M."/>
            <person name="Coutinho P.M."/>
            <person name="Cullen D."/>
            <person name="Cullen D."/>
            <person name="Gathman A."/>
            <person name="Goodell B."/>
            <person name="Henrissat B."/>
            <person name="Ihrmark K."/>
            <person name="Kauserud H."/>
            <person name="Kohler A."/>
            <person name="LaButti K."/>
            <person name="Lapidus A."/>
            <person name="Lavin J.L."/>
            <person name="Lee Y.-H."/>
            <person name="Lindquist E."/>
            <person name="Lilly W."/>
            <person name="Lucas S."/>
            <person name="Morin E."/>
            <person name="Murat C."/>
            <person name="Oguiza J.A."/>
            <person name="Park J."/>
            <person name="Pisabarro A.G."/>
            <person name="Riley R."/>
            <person name="Rosling A."/>
            <person name="Salamov A."/>
            <person name="Schmidt O."/>
            <person name="Schmutz J."/>
            <person name="Skrede I."/>
            <person name="Stenlid J."/>
            <person name="Wiebenga A."/>
            <person name="Xie X."/>
            <person name="Kues U."/>
            <person name="Hibbett D.S."/>
            <person name="Hoffmeister D."/>
            <person name="Hogberg N."/>
            <person name="Martin F."/>
            <person name="Grigoriev I.V."/>
            <person name="Watkinson S.C."/>
        </authorList>
    </citation>
    <scope>NUCLEOTIDE SEQUENCE</scope>
    <source>
        <strain evidence="2">S7.9</strain>
    </source>
</reference>
<proteinExistence type="predicted"/>
<name>F8NDG3_SERL9</name>
<dbReference type="KEGG" id="sla:SERLADRAFT_431807"/>
<sequence length="116" mass="12965">MFMWYHWGLAPGHVYAHNTPLDNGEQFSHAAELPPMEEENGLADGNRETDITREDDSGSVASDIEDGSHEDAIDILEQSGVLDLDASNFSDNDYLVINAELLDMYGQNLEDYGHYD</sequence>
<gene>
    <name evidence="2" type="ORF">SERLADRAFT_431807</name>
</gene>
<dbReference type="GeneID" id="18813827"/>
<evidence type="ECO:0000256" key="1">
    <source>
        <dbReference type="SAM" id="MobiDB-lite"/>
    </source>
</evidence>
<dbReference type="Proteomes" id="UP000008064">
    <property type="component" value="Unassembled WGS sequence"/>
</dbReference>
<organism>
    <name type="scientific">Serpula lacrymans var. lacrymans (strain S7.9)</name>
    <name type="common">Dry rot fungus</name>
    <dbReference type="NCBI Taxonomy" id="578457"/>
    <lineage>
        <taxon>Eukaryota</taxon>
        <taxon>Fungi</taxon>
        <taxon>Dikarya</taxon>
        <taxon>Basidiomycota</taxon>
        <taxon>Agaricomycotina</taxon>
        <taxon>Agaricomycetes</taxon>
        <taxon>Agaricomycetidae</taxon>
        <taxon>Boletales</taxon>
        <taxon>Coniophorineae</taxon>
        <taxon>Serpulaceae</taxon>
        <taxon>Serpula</taxon>
    </lineage>
</organism>